<dbReference type="Gene3D" id="3.40.50.150">
    <property type="entry name" value="Vaccinia Virus protein VP39"/>
    <property type="match status" value="1"/>
</dbReference>
<keyword evidence="2" id="KW-0808">Transferase</keyword>
<dbReference type="PANTHER" id="PTHR43464:SF82">
    <property type="entry name" value="METHYLTRANSFERASE DOMAIN-CONTAINING PROTEIN"/>
    <property type="match status" value="1"/>
</dbReference>
<dbReference type="CDD" id="cd02440">
    <property type="entry name" value="AdoMet_MTases"/>
    <property type="match status" value="1"/>
</dbReference>
<dbReference type="AlphaFoldDB" id="A0A6N9NM55"/>
<comment type="caution">
    <text evidence="2">The sequence shown here is derived from an EMBL/GenBank/DDBJ whole genome shotgun (WGS) entry which is preliminary data.</text>
</comment>
<feature type="domain" description="Methyltransferase" evidence="1">
    <location>
        <begin position="54"/>
        <end position="148"/>
    </location>
</feature>
<dbReference type="RefSeq" id="WP_160633265.1">
    <property type="nucleotide sequence ID" value="NZ_WWNE01000007.1"/>
</dbReference>
<proteinExistence type="predicted"/>
<evidence type="ECO:0000313" key="3">
    <source>
        <dbReference type="Proteomes" id="UP000470771"/>
    </source>
</evidence>
<dbReference type="Pfam" id="PF13649">
    <property type="entry name" value="Methyltransf_25"/>
    <property type="match status" value="1"/>
</dbReference>
<dbReference type="GO" id="GO:0008168">
    <property type="term" value="F:methyltransferase activity"/>
    <property type="evidence" value="ECO:0007669"/>
    <property type="project" value="UniProtKB-KW"/>
</dbReference>
<sequence>MTTNYISINRDSWNKRTAVHVESEFYDIPNFLKGKNSLNSIELDLLGDVTGKKILHLQCHFGQDSISLARLGAKVTAVDLSDAAIDYGRTLNEQTKTDVTFICCDVYDLPNHLDEEFDIVFTSYGTIGWLPDINQWADIVAKCLKPGGEFIIAEFHPFIWMYDNDFKNIQFRYFNDAPIEETESGTYTNPDAELTQDYVSWNHGLGEVVNSLITKGLTIQSLQEFDYSPYNCFSNTVEFEPNKYRIKQWDNKVPMVYAIKAIKN</sequence>
<dbReference type="InterPro" id="IPR029063">
    <property type="entry name" value="SAM-dependent_MTases_sf"/>
</dbReference>
<dbReference type="Proteomes" id="UP000470771">
    <property type="component" value="Unassembled WGS sequence"/>
</dbReference>
<dbReference type="EMBL" id="WWNE01000007">
    <property type="protein sequence ID" value="NBG66310.1"/>
    <property type="molecule type" value="Genomic_DNA"/>
</dbReference>
<keyword evidence="2" id="KW-0489">Methyltransferase</keyword>
<accession>A0A6N9NM55</accession>
<reference evidence="2 3" key="1">
    <citation type="submission" date="2019-12" db="EMBL/GenBank/DDBJ databases">
        <authorList>
            <person name="Zhao J."/>
        </authorList>
    </citation>
    <scope>NUCLEOTIDE SEQUENCE [LARGE SCALE GENOMIC DNA]</scope>
    <source>
        <strain evidence="2 3">S-15</strain>
    </source>
</reference>
<dbReference type="InterPro" id="IPR041698">
    <property type="entry name" value="Methyltransf_25"/>
</dbReference>
<keyword evidence="3" id="KW-1185">Reference proteome</keyword>
<dbReference type="GO" id="GO:0032259">
    <property type="term" value="P:methylation"/>
    <property type="evidence" value="ECO:0007669"/>
    <property type="project" value="UniProtKB-KW"/>
</dbReference>
<organism evidence="2 3">
    <name type="scientific">Acidiluteibacter ferrifornacis</name>
    <dbReference type="NCBI Taxonomy" id="2692424"/>
    <lineage>
        <taxon>Bacteria</taxon>
        <taxon>Pseudomonadati</taxon>
        <taxon>Bacteroidota</taxon>
        <taxon>Flavobacteriia</taxon>
        <taxon>Flavobacteriales</taxon>
        <taxon>Cryomorphaceae</taxon>
        <taxon>Acidiluteibacter</taxon>
    </lineage>
</organism>
<evidence type="ECO:0000313" key="2">
    <source>
        <dbReference type="EMBL" id="NBG66310.1"/>
    </source>
</evidence>
<evidence type="ECO:0000259" key="1">
    <source>
        <dbReference type="Pfam" id="PF13649"/>
    </source>
</evidence>
<gene>
    <name evidence="2" type="ORF">GQN54_09295</name>
</gene>
<protein>
    <submittedName>
        <fullName evidence="2">Methyltransferase domain-containing protein</fullName>
    </submittedName>
</protein>
<dbReference type="SUPFAM" id="SSF53335">
    <property type="entry name" value="S-adenosyl-L-methionine-dependent methyltransferases"/>
    <property type="match status" value="1"/>
</dbReference>
<dbReference type="PANTHER" id="PTHR43464">
    <property type="entry name" value="METHYLTRANSFERASE"/>
    <property type="match status" value="1"/>
</dbReference>
<name>A0A6N9NM55_9FLAO</name>